<dbReference type="PANTHER" id="PTHR46268">
    <property type="entry name" value="STRESS RESPONSE PROTEIN NHAX"/>
    <property type="match status" value="1"/>
</dbReference>
<proteinExistence type="inferred from homology"/>
<dbReference type="KEGG" id="amaq:GO499_19365"/>
<evidence type="ECO:0000259" key="2">
    <source>
        <dbReference type="Pfam" id="PF00582"/>
    </source>
</evidence>
<dbReference type="Gene3D" id="3.40.50.12370">
    <property type="match status" value="1"/>
</dbReference>
<name>A0A6P1T384_9RHOB</name>
<sequence>MSYKTILTVLPNPETARTLLPAAIAVAEQFGAHLTAIHIRQLYEMYPGAHGAISLRVYDQLTQDTKRLAEETRAVFDEASAKTAATLEWREEKAFLAGIPRKLTQSALRSDLIVMSARDGWSGDDLSTSTLHDVILGTGRPVLMLPEDAQPAAIGRNILLCWQPTREASAAAHNALPWLKTADLTTILTIADSSSYSMEAETEGHDLANMLARHDCKTEIRHITRQEPTIGAQILKEARISGTDLIVMGAFGHNRLHDIFFTDATREVIRNTKLPVLFSG</sequence>
<evidence type="ECO:0000313" key="3">
    <source>
        <dbReference type="EMBL" id="QHQ37188.1"/>
    </source>
</evidence>
<keyword evidence="4" id="KW-1185">Reference proteome</keyword>
<organism evidence="3 4">
    <name type="scientific">Algicella marina</name>
    <dbReference type="NCBI Taxonomy" id="2683284"/>
    <lineage>
        <taxon>Bacteria</taxon>
        <taxon>Pseudomonadati</taxon>
        <taxon>Pseudomonadota</taxon>
        <taxon>Alphaproteobacteria</taxon>
        <taxon>Rhodobacterales</taxon>
        <taxon>Paracoccaceae</taxon>
        <taxon>Algicella</taxon>
    </lineage>
</organism>
<dbReference type="RefSeq" id="WP_161863729.1">
    <property type="nucleotide sequence ID" value="NZ_CP046620.1"/>
</dbReference>
<reference evidence="3 4" key="1">
    <citation type="submission" date="2019-12" db="EMBL/GenBank/DDBJ databases">
        <title>Complete genome sequence of Algicella marina strain 9Alg 56(T) isolated from the red alga Tichocarpus crinitus.</title>
        <authorList>
            <person name="Kim S.-G."/>
            <person name="Nedashkovskaya O.I."/>
        </authorList>
    </citation>
    <scope>NUCLEOTIDE SEQUENCE [LARGE SCALE GENOMIC DNA]</scope>
    <source>
        <strain evidence="3 4">9Alg 56</strain>
    </source>
</reference>
<feature type="domain" description="UspA" evidence="2">
    <location>
        <begin position="3"/>
        <end position="145"/>
    </location>
</feature>
<accession>A0A6P1T384</accession>
<dbReference type="InterPro" id="IPR006016">
    <property type="entry name" value="UspA"/>
</dbReference>
<evidence type="ECO:0000256" key="1">
    <source>
        <dbReference type="ARBA" id="ARBA00008791"/>
    </source>
</evidence>
<feature type="domain" description="UspA" evidence="2">
    <location>
        <begin position="198"/>
        <end position="277"/>
    </location>
</feature>
<evidence type="ECO:0000313" key="4">
    <source>
        <dbReference type="Proteomes" id="UP000464495"/>
    </source>
</evidence>
<gene>
    <name evidence="3" type="ORF">GO499_19365</name>
</gene>
<protein>
    <recommendedName>
        <fullName evidence="2">UspA domain-containing protein</fullName>
    </recommendedName>
</protein>
<dbReference type="Proteomes" id="UP000464495">
    <property type="component" value="Chromosome"/>
</dbReference>
<dbReference type="PANTHER" id="PTHR46268:SF15">
    <property type="entry name" value="UNIVERSAL STRESS PROTEIN HP_0031"/>
    <property type="match status" value="1"/>
</dbReference>
<dbReference type="Pfam" id="PF00582">
    <property type="entry name" value="Usp"/>
    <property type="match status" value="2"/>
</dbReference>
<dbReference type="SUPFAM" id="SSF52402">
    <property type="entry name" value="Adenine nucleotide alpha hydrolases-like"/>
    <property type="match status" value="2"/>
</dbReference>
<comment type="similarity">
    <text evidence="1">Belongs to the universal stress protein A family.</text>
</comment>
<dbReference type="CDD" id="cd00293">
    <property type="entry name" value="USP-like"/>
    <property type="match status" value="1"/>
</dbReference>
<dbReference type="EMBL" id="CP046620">
    <property type="protein sequence ID" value="QHQ37188.1"/>
    <property type="molecule type" value="Genomic_DNA"/>
</dbReference>
<dbReference type="AlphaFoldDB" id="A0A6P1T384"/>